<reference evidence="1" key="1">
    <citation type="submission" date="2019-12" db="EMBL/GenBank/DDBJ databases">
        <title>Genome sequencing and annotation of Brassica cretica.</title>
        <authorList>
            <person name="Studholme D.J."/>
            <person name="Sarris P.F."/>
        </authorList>
    </citation>
    <scope>NUCLEOTIDE SEQUENCE</scope>
    <source>
        <strain evidence="1">PFS-001/15</strain>
        <tissue evidence="1">Leaf</tissue>
    </source>
</reference>
<sequence>MARITHLPHRHAATQSRVAIPITRVFASCPELILVRPRTRHGPRVDTNDSHDTPPECRTLTDQVRGYTGPDGAVVVRDFLTLKHSLALQLPGASGLVQSLIYSSPNAFLILDKLSSILHQGQLAFQTASAPFASEPLAIPTATAPVRRSAARVSNLNPFASRLALVQLASSSRFCPARGSFSWWSGFNNLLKLKIQCAPICFKTLIRTRRTLIRSRLRSSSCPPDQLQPQCVPDTRQTQLHPSSRTARVPDCKRPVRIRAARDLDCNSSRSTISCSRLQPQSVCVQASSCSARVQLVFLPSSRFILLVVRFQQSTKTKGKFEF</sequence>
<organism evidence="1 2">
    <name type="scientific">Brassica cretica</name>
    <name type="common">Mustard</name>
    <dbReference type="NCBI Taxonomy" id="69181"/>
    <lineage>
        <taxon>Eukaryota</taxon>
        <taxon>Viridiplantae</taxon>
        <taxon>Streptophyta</taxon>
        <taxon>Embryophyta</taxon>
        <taxon>Tracheophyta</taxon>
        <taxon>Spermatophyta</taxon>
        <taxon>Magnoliopsida</taxon>
        <taxon>eudicotyledons</taxon>
        <taxon>Gunneridae</taxon>
        <taxon>Pentapetalae</taxon>
        <taxon>rosids</taxon>
        <taxon>malvids</taxon>
        <taxon>Brassicales</taxon>
        <taxon>Brassicaceae</taxon>
        <taxon>Brassiceae</taxon>
        <taxon>Brassica</taxon>
    </lineage>
</organism>
<evidence type="ECO:0000313" key="1">
    <source>
        <dbReference type="EMBL" id="KAF2540301.1"/>
    </source>
</evidence>
<dbReference type="AlphaFoldDB" id="A0A8S9G453"/>
<gene>
    <name evidence="1" type="ORF">F2Q68_00032783</name>
</gene>
<protein>
    <submittedName>
        <fullName evidence="1">Uncharacterized protein</fullName>
    </submittedName>
</protein>
<evidence type="ECO:0000313" key="2">
    <source>
        <dbReference type="Proteomes" id="UP000712281"/>
    </source>
</evidence>
<proteinExistence type="predicted"/>
<dbReference type="EMBL" id="QGKW02002005">
    <property type="protein sequence ID" value="KAF2540301.1"/>
    <property type="molecule type" value="Genomic_DNA"/>
</dbReference>
<comment type="caution">
    <text evidence="1">The sequence shown here is derived from an EMBL/GenBank/DDBJ whole genome shotgun (WGS) entry which is preliminary data.</text>
</comment>
<name>A0A8S9G453_BRACR</name>
<accession>A0A8S9G453</accession>
<dbReference type="Proteomes" id="UP000712281">
    <property type="component" value="Unassembled WGS sequence"/>
</dbReference>